<dbReference type="GO" id="GO:0016874">
    <property type="term" value="F:ligase activity"/>
    <property type="evidence" value="ECO:0007669"/>
    <property type="project" value="UniProtKB-KW"/>
</dbReference>
<protein>
    <submittedName>
        <fullName evidence="1">2'-5' RNA ligase family protein</fullName>
    </submittedName>
</protein>
<keyword evidence="1" id="KW-0436">Ligase</keyword>
<evidence type="ECO:0000313" key="1">
    <source>
        <dbReference type="EMBL" id="MFC4836774.1"/>
    </source>
</evidence>
<dbReference type="SUPFAM" id="SSF55144">
    <property type="entry name" value="LigT-like"/>
    <property type="match status" value="1"/>
</dbReference>
<keyword evidence="2" id="KW-1185">Reference proteome</keyword>
<dbReference type="Proteomes" id="UP001595909">
    <property type="component" value="Unassembled WGS sequence"/>
</dbReference>
<proteinExistence type="predicted"/>
<comment type="caution">
    <text evidence="1">The sequence shown here is derived from an EMBL/GenBank/DDBJ whole genome shotgun (WGS) entry which is preliminary data.</text>
</comment>
<organism evidence="1 2">
    <name type="scientific">Actinomycetospora chibensis</name>
    <dbReference type="NCBI Taxonomy" id="663606"/>
    <lineage>
        <taxon>Bacteria</taxon>
        <taxon>Bacillati</taxon>
        <taxon>Actinomycetota</taxon>
        <taxon>Actinomycetes</taxon>
        <taxon>Pseudonocardiales</taxon>
        <taxon>Pseudonocardiaceae</taxon>
        <taxon>Actinomycetospora</taxon>
    </lineage>
</organism>
<dbReference type="InterPro" id="IPR009097">
    <property type="entry name" value="Cyclic_Pdiesterase"/>
</dbReference>
<dbReference type="EMBL" id="JBHSIM010000069">
    <property type="protein sequence ID" value="MFC4836774.1"/>
    <property type="molecule type" value="Genomic_DNA"/>
</dbReference>
<accession>A0ABV9RTF4</accession>
<gene>
    <name evidence="1" type="ORF">ACFPEL_30530</name>
</gene>
<dbReference type="Pfam" id="PF13563">
    <property type="entry name" value="2_5_RNA_ligase2"/>
    <property type="match status" value="1"/>
</dbReference>
<evidence type="ECO:0000313" key="2">
    <source>
        <dbReference type="Proteomes" id="UP001595909"/>
    </source>
</evidence>
<sequence>MTDTDPLIVSALLDAETQAELDAQRRRLFPSKRLVVGAHLTLFHALPGGRADEVIAALDELAARPPIAGRVRAPFALGRGVAYRIEAPGLDAVHAAIARRFAGDLTRQDSRRPHHHVTVQNKVDPETAKATLADLVASHAPYPATVTGLALWRYRGGPWESVREFPFRGEG</sequence>
<name>A0ABV9RTF4_9PSEU</name>
<reference evidence="2" key="1">
    <citation type="journal article" date="2019" name="Int. J. Syst. Evol. Microbiol.">
        <title>The Global Catalogue of Microorganisms (GCM) 10K type strain sequencing project: providing services to taxonomists for standard genome sequencing and annotation.</title>
        <authorList>
            <consortium name="The Broad Institute Genomics Platform"/>
            <consortium name="The Broad Institute Genome Sequencing Center for Infectious Disease"/>
            <person name="Wu L."/>
            <person name="Ma J."/>
        </authorList>
    </citation>
    <scope>NUCLEOTIDE SEQUENCE [LARGE SCALE GENOMIC DNA]</scope>
    <source>
        <strain evidence="2">CCUG 50347</strain>
    </source>
</reference>
<dbReference type="RefSeq" id="WP_274192214.1">
    <property type="nucleotide sequence ID" value="NZ_BAABHN010000069.1"/>
</dbReference>
<dbReference type="Gene3D" id="3.90.1140.10">
    <property type="entry name" value="Cyclic phosphodiesterase"/>
    <property type="match status" value="1"/>
</dbReference>